<dbReference type="EMBL" id="ML120372">
    <property type="protein sequence ID" value="RPB01609.1"/>
    <property type="molecule type" value="Genomic_DNA"/>
</dbReference>
<protein>
    <submittedName>
        <fullName evidence="1">Uncharacterized protein</fullName>
    </submittedName>
</protein>
<dbReference type="Proteomes" id="UP000276215">
    <property type="component" value="Unassembled WGS sequence"/>
</dbReference>
<reference evidence="1 2" key="1">
    <citation type="journal article" date="2018" name="Nat. Ecol. Evol.">
        <title>Pezizomycetes genomes reveal the molecular basis of ectomycorrhizal truffle lifestyle.</title>
        <authorList>
            <person name="Murat C."/>
            <person name="Payen T."/>
            <person name="Noel B."/>
            <person name="Kuo A."/>
            <person name="Morin E."/>
            <person name="Chen J."/>
            <person name="Kohler A."/>
            <person name="Krizsan K."/>
            <person name="Balestrini R."/>
            <person name="Da Silva C."/>
            <person name="Montanini B."/>
            <person name="Hainaut M."/>
            <person name="Levati E."/>
            <person name="Barry K.W."/>
            <person name="Belfiori B."/>
            <person name="Cichocki N."/>
            <person name="Clum A."/>
            <person name="Dockter R.B."/>
            <person name="Fauchery L."/>
            <person name="Guy J."/>
            <person name="Iotti M."/>
            <person name="Le Tacon F."/>
            <person name="Lindquist E.A."/>
            <person name="Lipzen A."/>
            <person name="Malagnac F."/>
            <person name="Mello A."/>
            <person name="Molinier V."/>
            <person name="Miyauchi S."/>
            <person name="Poulain J."/>
            <person name="Riccioni C."/>
            <person name="Rubini A."/>
            <person name="Sitrit Y."/>
            <person name="Splivallo R."/>
            <person name="Traeger S."/>
            <person name="Wang M."/>
            <person name="Zifcakova L."/>
            <person name="Wipf D."/>
            <person name="Zambonelli A."/>
            <person name="Paolocci F."/>
            <person name="Nowrousian M."/>
            <person name="Ottonello S."/>
            <person name="Baldrian P."/>
            <person name="Spatafora J.W."/>
            <person name="Henrissat B."/>
            <person name="Nagy L.G."/>
            <person name="Aury J.M."/>
            <person name="Wincker P."/>
            <person name="Grigoriev I.V."/>
            <person name="Bonfante P."/>
            <person name="Martin F.M."/>
        </authorList>
    </citation>
    <scope>NUCLEOTIDE SEQUENCE [LARGE SCALE GENOMIC DNA]</scope>
    <source>
        <strain evidence="1 2">120613-1</strain>
    </source>
</reference>
<keyword evidence="2" id="KW-1185">Reference proteome</keyword>
<evidence type="ECO:0000313" key="1">
    <source>
        <dbReference type="EMBL" id="RPB01609.1"/>
    </source>
</evidence>
<sequence length="134" mass="15031">MLLSRASTSRNLQLCDSFTARKAMIPYFTVPQFSRKQGIIGCENYERDSECFVAEKGKENTFCIVEGVDVFDIGSPLVELFAKYDTEKESPQPFSSTNTVLHTNYYVLPTTVMIEITTLSERTTAEATKSTDST</sequence>
<evidence type="ECO:0000313" key="2">
    <source>
        <dbReference type="Proteomes" id="UP000276215"/>
    </source>
</evidence>
<proteinExistence type="predicted"/>
<organism evidence="1 2">
    <name type="scientific">Choiromyces venosus 120613-1</name>
    <dbReference type="NCBI Taxonomy" id="1336337"/>
    <lineage>
        <taxon>Eukaryota</taxon>
        <taxon>Fungi</taxon>
        <taxon>Dikarya</taxon>
        <taxon>Ascomycota</taxon>
        <taxon>Pezizomycotina</taxon>
        <taxon>Pezizomycetes</taxon>
        <taxon>Pezizales</taxon>
        <taxon>Tuberaceae</taxon>
        <taxon>Choiromyces</taxon>
    </lineage>
</organism>
<name>A0A3N4JX59_9PEZI</name>
<gene>
    <name evidence="1" type="ORF">L873DRAFT_1788245</name>
</gene>
<dbReference type="AlphaFoldDB" id="A0A3N4JX59"/>
<accession>A0A3N4JX59</accession>